<protein>
    <submittedName>
        <fullName evidence="1">Uncharacterized protein</fullName>
    </submittedName>
</protein>
<evidence type="ECO:0000313" key="1">
    <source>
        <dbReference type="EMBL" id="MBW9063030.1"/>
    </source>
</evidence>
<dbReference type="EMBL" id="JAEUAO010000001">
    <property type="protein sequence ID" value="MBW9063030.1"/>
    <property type="molecule type" value="Genomic_DNA"/>
</dbReference>
<reference evidence="1 2" key="1">
    <citation type="journal article" date="2021" name="MBio">
        <title>Poor Competitiveness of Bradyrhizobium in Pigeon Pea Root Colonization in Indian Soils.</title>
        <authorList>
            <person name="Chalasani D."/>
            <person name="Basu A."/>
            <person name="Pullabhotla S.V.S.R.N."/>
            <person name="Jorrin B."/>
            <person name="Neal A.L."/>
            <person name="Poole P.S."/>
            <person name="Podile A.R."/>
            <person name="Tkacz A."/>
        </authorList>
    </citation>
    <scope>NUCLEOTIDE SEQUENCE [LARGE SCALE GENOMIC DNA]</scope>
    <source>
        <strain evidence="1 2">HU44</strain>
    </source>
</reference>
<gene>
    <name evidence="1" type="ORF">JNB71_06835</name>
</gene>
<comment type="caution">
    <text evidence="1">The sequence shown here is derived from an EMBL/GenBank/DDBJ whole genome shotgun (WGS) entry which is preliminary data.</text>
</comment>
<sequence length="59" mass="6244">MSARLPNGRSACRFFRALLGIAVVLSNEPVPAEENLAGVIASPTVVVPKETVAEPQQQN</sequence>
<organism evidence="1 2">
    <name type="scientific">Rhizobium herbae</name>
    <dbReference type="NCBI Taxonomy" id="508661"/>
    <lineage>
        <taxon>Bacteria</taxon>
        <taxon>Pseudomonadati</taxon>
        <taxon>Pseudomonadota</taxon>
        <taxon>Alphaproteobacteria</taxon>
        <taxon>Hyphomicrobiales</taxon>
        <taxon>Rhizobiaceae</taxon>
        <taxon>Rhizobium/Agrobacterium group</taxon>
        <taxon>Rhizobium</taxon>
    </lineage>
</organism>
<evidence type="ECO:0000313" key="2">
    <source>
        <dbReference type="Proteomes" id="UP000757604"/>
    </source>
</evidence>
<dbReference type="Proteomes" id="UP000757604">
    <property type="component" value="Unassembled WGS sequence"/>
</dbReference>
<accession>A0ABS7H883</accession>
<keyword evidence="2" id="KW-1185">Reference proteome</keyword>
<name>A0ABS7H883_9HYPH</name>
<dbReference type="RefSeq" id="WP_220371026.1">
    <property type="nucleotide sequence ID" value="NZ_JAEUAO010000001.1"/>
</dbReference>
<proteinExistence type="predicted"/>